<dbReference type="Pfam" id="PF17801">
    <property type="entry name" value="Melibiase_C"/>
    <property type="match status" value="1"/>
</dbReference>
<dbReference type="SUPFAM" id="SSF50370">
    <property type="entry name" value="Ricin B-like lectins"/>
    <property type="match status" value="1"/>
</dbReference>
<dbReference type="InterPro" id="IPR013780">
    <property type="entry name" value="Glyco_hydro_b"/>
</dbReference>
<keyword evidence="11" id="KW-0325">Glycoprotein</keyword>
<keyword evidence="8" id="KW-0430">Lectin</keyword>
<dbReference type="EMBL" id="KZ679013">
    <property type="protein sequence ID" value="PSS15319.1"/>
    <property type="molecule type" value="Genomic_DNA"/>
</dbReference>
<evidence type="ECO:0000256" key="4">
    <source>
        <dbReference type="ARBA" id="ARBA00009743"/>
    </source>
</evidence>
<accession>A0A2T3AZ27</accession>
<dbReference type="InterPro" id="IPR041233">
    <property type="entry name" value="Melibiase_C"/>
</dbReference>
<dbReference type="SUPFAM" id="SSF51445">
    <property type="entry name" value="(Trans)glycosidases"/>
    <property type="match status" value="1"/>
</dbReference>
<evidence type="ECO:0000313" key="17">
    <source>
        <dbReference type="Proteomes" id="UP000241818"/>
    </source>
</evidence>
<comment type="catalytic activity">
    <reaction evidence="1 13">
        <text>Hydrolysis of terminal, non-reducing alpha-D-galactose residues in alpha-D-galactosides, including galactose oligosaccharides, galactomannans and galactolipids.</text>
        <dbReference type="EC" id="3.2.1.22"/>
    </reaction>
</comment>
<evidence type="ECO:0000256" key="12">
    <source>
        <dbReference type="ARBA" id="ARBA00023295"/>
    </source>
</evidence>
<evidence type="ECO:0000256" key="11">
    <source>
        <dbReference type="ARBA" id="ARBA00023180"/>
    </source>
</evidence>
<dbReference type="SMART" id="SM00458">
    <property type="entry name" value="RICIN"/>
    <property type="match status" value="1"/>
</dbReference>
<proteinExistence type="inferred from homology"/>
<dbReference type="InterPro" id="IPR002241">
    <property type="entry name" value="Glyco_hydro_27"/>
</dbReference>
<dbReference type="STRING" id="857342.A0A2T3AZ27"/>
<gene>
    <name evidence="16" type="ORF">M430DRAFT_20614</name>
</gene>
<dbReference type="InterPro" id="IPR035992">
    <property type="entry name" value="Ricin_B-like_lectins"/>
</dbReference>
<dbReference type="Proteomes" id="UP000241818">
    <property type="component" value="Unassembled WGS sequence"/>
</dbReference>
<evidence type="ECO:0000256" key="7">
    <source>
        <dbReference type="ARBA" id="ARBA00022729"/>
    </source>
</evidence>
<keyword evidence="10 13" id="KW-1015">Disulfide bond</keyword>
<dbReference type="PROSITE" id="PS50231">
    <property type="entry name" value="RICIN_B_LECTIN"/>
    <property type="match status" value="1"/>
</dbReference>
<dbReference type="InterPro" id="IPR017853">
    <property type="entry name" value="GH"/>
</dbReference>
<comment type="function">
    <text evidence="2">Hydrolyzes a variety of simple alpha-D-galactoside as well as more complex molecules such as oligosaccharides and polysaccharides.</text>
</comment>
<dbReference type="AlphaFoldDB" id="A0A2T3AZ27"/>
<dbReference type="EC" id="3.2.1.22" evidence="5 13"/>
<evidence type="ECO:0000256" key="9">
    <source>
        <dbReference type="ARBA" id="ARBA00022801"/>
    </source>
</evidence>
<dbReference type="OrthoDB" id="5795902at2759"/>
<dbReference type="PRINTS" id="PR00740">
    <property type="entry name" value="GLHYDRLASE27"/>
</dbReference>
<dbReference type="RefSeq" id="XP_024719918.1">
    <property type="nucleotide sequence ID" value="XM_024864335.1"/>
</dbReference>
<sequence length="529" mass="58318">MLFQETLMLLAASMAVDASQALMPTPPMGFNNWARFECALNQTIFTETADAMVSKGLVKAGYDRVNIDDCWPLHERAANGSLQWDPEKFPNGLIWLGQYLKNRNLKFGIYSDAGNLTCGGYPGSLNYEEIDAETFSSWGIDYLKLDGCNVYNQGSLDSEQTYKNIYGHWHQVILNMSRPLIFSESAPAYFSGEANLTDWYLVMDWVPGYGELACHSNDIATFDTPNPWESILTNYGFEILLARYQSPGYFNDPDFLIVDHANLTLDEKKSHFALWASFSAPLIISAYIPDLTDDEIAYLTNEDLIAIDQDALGLQATLVSQDGTWDVLSKSLSNGDRLLTILNRGDEAGSLSVPFERLGYPSQYSGIFVVKDLWTGATSEVSNQITANVPSHGTAVFRVSSRLAAIPTGMIFNTASLNCLTANGSSVRWTKCTGSDTQIWQITSGRSISSLSDLSKCLSRDAKSGTVALEVCQGWHKSQKWDYAITGNVQNQASSDCLTEGQDGVVTLVECLVENNSQVFELPSGSLQR</sequence>
<protein>
    <recommendedName>
        <fullName evidence="5 13">Alpha-galactosidase</fullName>
        <ecNumber evidence="5 13">3.2.1.22</ecNumber>
    </recommendedName>
    <alternativeName>
        <fullName evidence="13">Melibiase</fullName>
    </alternativeName>
</protein>
<dbReference type="CDD" id="cd23425">
    <property type="entry name" value="beta-trefoil_Ricin_AglA"/>
    <property type="match status" value="1"/>
</dbReference>
<dbReference type="GO" id="GO:0030246">
    <property type="term" value="F:carbohydrate binding"/>
    <property type="evidence" value="ECO:0007669"/>
    <property type="project" value="UniProtKB-KW"/>
</dbReference>
<dbReference type="PANTHER" id="PTHR11452">
    <property type="entry name" value="ALPHA-GALACTOSIDASE/ALPHA-N-ACETYLGALACTOSAMINIDASE"/>
    <property type="match status" value="1"/>
</dbReference>
<name>A0A2T3AZ27_AMORE</name>
<evidence type="ECO:0000313" key="16">
    <source>
        <dbReference type="EMBL" id="PSS15319.1"/>
    </source>
</evidence>
<dbReference type="Pfam" id="PF00652">
    <property type="entry name" value="Ricin_B_lectin"/>
    <property type="match status" value="1"/>
</dbReference>
<evidence type="ECO:0000256" key="14">
    <source>
        <dbReference type="SAM" id="SignalP"/>
    </source>
</evidence>
<keyword evidence="7 14" id="KW-0732">Signal</keyword>
<dbReference type="InterPro" id="IPR013785">
    <property type="entry name" value="Aldolase_TIM"/>
</dbReference>
<evidence type="ECO:0000256" key="10">
    <source>
        <dbReference type="ARBA" id="ARBA00023157"/>
    </source>
</evidence>
<dbReference type="GO" id="GO:0005975">
    <property type="term" value="P:carbohydrate metabolic process"/>
    <property type="evidence" value="ECO:0007669"/>
    <property type="project" value="InterPro"/>
</dbReference>
<evidence type="ECO:0000256" key="6">
    <source>
        <dbReference type="ARBA" id="ARBA00022525"/>
    </source>
</evidence>
<dbReference type="Gene3D" id="2.80.10.50">
    <property type="match status" value="1"/>
</dbReference>
<dbReference type="GO" id="GO:0004557">
    <property type="term" value="F:alpha-galactosidase activity"/>
    <property type="evidence" value="ECO:0007669"/>
    <property type="project" value="UniProtKB-EC"/>
</dbReference>
<keyword evidence="12 13" id="KW-0326">Glycosidase</keyword>
<dbReference type="FunFam" id="3.20.20.70:FF:000177">
    <property type="entry name" value="Alpha-galactosidase"/>
    <property type="match status" value="1"/>
</dbReference>
<evidence type="ECO:0000256" key="8">
    <source>
        <dbReference type="ARBA" id="ARBA00022734"/>
    </source>
</evidence>
<evidence type="ECO:0000259" key="15">
    <source>
        <dbReference type="SMART" id="SM00458"/>
    </source>
</evidence>
<dbReference type="Gene3D" id="3.20.20.70">
    <property type="entry name" value="Aldolase class I"/>
    <property type="match status" value="1"/>
</dbReference>
<dbReference type="InParanoid" id="A0A2T3AZ27"/>
<evidence type="ECO:0000256" key="13">
    <source>
        <dbReference type="RuleBase" id="RU361168"/>
    </source>
</evidence>
<evidence type="ECO:0000256" key="1">
    <source>
        <dbReference type="ARBA" id="ARBA00001255"/>
    </source>
</evidence>
<dbReference type="CDD" id="cd14792">
    <property type="entry name" value="GH27"/>
    <property type="match status" value="1"/>
</dbReference>
<comment type="subcellular location">
    <subcellularLocation>
        <location evidence="3">Secreted</location>
    </subcellularLocation>
</comment>
<dbReference type="GeneID" id="36572416"/>
<feature type="signal peptide" evidence="14">
    <location>
        <begin position="1"/>
        <end position="18"/>
    </location>
</feature>
<feature type="chain" id="PRO_5015640970" description="Alpha-galactosidase" evidence="14">
    <location>
        <begin position="19"/>
        <end position="529"/>
    </location>
</feature>
<dbReference type="GO" id="GO:0005576">
    <property type="term" value="C:extracellular region"/>
    <property type="evidence" value="ECO:0007669"/>
    <property type="project" value="UniProtKB-SubCell"/>
</dbReference>
<dbReference type="InterPro" id="IPR000772">
    <property type="entry name" value="Ricin_B_lectin"/>
</dbReference>
<dbReference type="Pfam" id="PF16499">
    <property type="entry name" value="Melibiase_2"/>
    <property type="match status" value="1"/>
</dbReference>
<organism evidence="16 17">
    <name type="scientific">Amorphotheca resinae ATCC 22711</name>
    <dbReference type="NCBI Taxonomy" id="857342"/>
    <lineage>
        <taxon>Eukaryota</taxon>
        <taxon>Fungi</taxon>
        <taxon>Dikarya</taxon>
        <taxon>Ascomycota</taxon>
        <taxon>Pezizomycotina</taxon>
        <taxon>Leotiomycetes</taxon>
        <taxon>Helotiales</taxon>
        <taxon>Amorphothecaceae</taxon>
        <taxon>Amorphotheca</taxon>
    </lineage>
</organism>
<dbReference type="PANTHER" id="PTHR11452:SF91">
    <property type="entry name" value="ALPHA-GALACTOSIDASE A-RELATED"/>
    <property type="match status" value="1"/>
</dbReference>
<dbReference type="Gene3D" id="2.60.40.1180">
    <property type="entry name" value="Golgi alpha-mannosidase II"/>
    <property type="match status" value="1"/>
</dbReference>
<keyword evidence="17" id="KW-1185">Reference proteome</keyword>
<feature type="domain" description="Ricin B lectin" evidence="15">
    <location>
        <begin position="406"/>
        <end position="523"/>
    </location>
</feature>
<reference evidence="16 17" key="1">
    <citation type="journal article" date="2018" name="New Phytol.">
        <title>Comparative genomics and transcriptomics depict ericoid mycorrhizal fungi as versatile saprotrophs and plant mutualists.</title>
        <authorList>
            <person name="Martino E."/>
            <person name="Morin E."/>
            <person name="Grelet G.A."/>
            <person name="Kuo A."/>
            <person name="Kohler A."/>
            <person name="Daghino S."/>
            <person name="Barry K.W."/>
            <person name="Cichocki N."/>
            <person name="Clum A."/>
            <person name="Dockter R.B."/>
            <person name="Hainaut M."/>
            <person name="Kuo R.C."/>
            <person name="LaButti K."/>
            <person name="Lindahl B.D."/>
            <person name="Lindquist E.A."/>
            <person name="Lipzen A."/>
            <person name="Khouja H.R."/>
            <person name="Magnuson J."/>
            <person name="Murat C."/>
            <person name="Ohm R.A."/>
            <person name="Singer S.W."/>
            <person name="Spatafora J.W."/>
            <person name="Wang M."/>
            <person name="Veneault-Fourrey C."/>
            <person name="Henrissat B."/>
            <person name="Grigoriev I.V."/>
            <person name="Martin F.M."/>
            <person name="Perotto S."/>
        </authorList>
    </citation>
    <scope>NUCLEOTIDE SEQUENCE [LARGE SCALE GENOMIC DNA]</scope>
    <source>
        <strain evidence="16 17">ATCC 22711</strain>
    </source>
</reference>
<evidence type="ECO:0000256" key="2">
    <source>
        <dbReference type="ARBA" id="ARBA00003969"/>
    </source>
</evidence>
<keyword evidence="9 13" id="KW-0378">Hydrolase</keyword>
<comment type="similarity">
    <text evidence="4 13">Belongs to the glycosyl hydrolase 27 family.</text>
</comment>
<evidence type="ECO:0000256" key="5">
    <source>
        <dbReference type="ARBA" id="ARBA00012755"/>
    </source>
</evidence>
<dbReference type="SUPFAM" id="SSF51011">
    <property type="entry name" value="Glycosyl hydrolase domain"/>
    <property type="match status" value="1"/>
</dbReference>
<evidence type="ECO:0000256" key="3">
    <source>
        <dbReference type="ARBA" id="ARBA00004613"/>
    </source>
</evidence>
<keyword evidence="6" id="KW-0964">Secreted</keyword>